<proteinExistence type="predicted"/>
<evidence type="ECO:0000313" key="2">
    <source>
        <dbReference type="Proteomes" id="UP000595437"/>
    </source>
</evidence>
<dbReference type="EMBL" id="CP045910">
    <property type="protein sequence ID" value="QQP31619.1"/>
    <property type="molecule type" value="Genomic_DNA"/>
</dbReference>
<reference evidence="2" key="1">
    <citation type="submission" date="2021-01" db="EMBL/GenBank/DDBJ databases">
        <title>Caligus Genome Assembly.</title>
        <authorList>
            <person name="Gallardo-Escarate C."/>
        </authorList>
    </citation>
    <scope>NUCLEOTIDE SEQUENCE [LARGE SCALE GENOMIC DNA]</scope>
</reference>
<organism evidence="1 2">
    <name type="scientific">Caligus rogercresseyi</name>
    <name type="common">Sea louse</name>
    <dbReference type="NCBI Taxonomy" id="217165"/>
    <lineage>
        <taxon>Eukaryota</taxon>
        <taxon>Metazoa</taxon>
        <taxon>Ecdysozoa</taxon>
        <taxon>Arthropoda</taxon>
        <taxon>Crustacea</taxon>
        <taxon>Multicrustacea</taxon>
        <taxon>Hexanauplia</taxon>
        <taxon>Copepoda</taxon>
        <taxon>Siphonostomatoida</taxon>
        <taxon>Caligidae</taxon>
        <taxon>Caligus</taxon>
    </lineage>
</organism>
<evidence type="ECO:0000313" key="1">
    <source>
        <dbReference type="EMBL" id="QQP31619.1"/>
    </source>
</evidence>
<gene>
    <name evidence="1" type="ORF">FKW44_025276</name>
</gene>
<name>A0A7T8JTG1_CALRO</name>
<dbReference type="AlphaFoldDB" id="A0A7T8JTG1"/>
<accession>A0A7T8JTG1</accession>
<protein>
    <submittedName>
        <fullName evidence="1">Uncharacterized protein</fullName>
    </submittedName>
</protein>
<feature type="non-terminal residue" evidence="1">
    <location>
        <position position="1"/>
    </location>
</feature>
<dbReference type="Proteomes" id="UP000595437">
    <property type="component" value="Chromosome 21"/>
</dbReference>
<keyword evidence="2" id="KW-1185">Reference proteome</keyword>
<sequence length="91" mass="10262">GVTNAPIEDGNCNCSLQISKEKVSLRMEEFFGRNGRGKYGLESYGPRKNVAKCKRNIMTPGRNDPKIFGHFSMGPHFPILSRVKSFWSILN</sequence>